<dbReference type="InterPro" id="IPR036404">
    <property type="entry name" value="Jacalin-like_lectin_dom_sf"/>
</dbReference>
<feature type="domain" description="Jacalin-type lectin" evidence="2">
    <location>
        <begin position="6"/>
        <end position="152"/>
    </location>
</feature>
<dbReference type="GO" id="GO:0030246">
    <property type="term" value="F:carbohydrate binding"/>
    <property type="evidence" value="ECO:0007669"/>
    <property type="project" value="UniProtKB-KW"/>
</dbReference>
<gene>
    <name evidence="3" type="ORF">URODEC1_LOCUS5590</name>
</gene>
<organism evidence="3 4">
    <name type="scientific">Urochloa decumbens</name>
    <dbReference type="NCBI Taxonomy" id="240449"/>
    <lineage>
        <taxon>Eukaryota</taxon>
        <taxon>Viridiplantae</taxon>
        <taxon>Streptophyta</taxon>
        <taxon>Embryophyta</taxon>
        <taxon>Tracheophyta</taxon>
        <taxon>Spermatophyta</taxon>
        <taxon>Magnoliopsida</taxon>
        <taxon>Liliopsida</taxon>
        <taxon>Poales</taxon>
        <taxon>Poaceae</taxon>
        <taxon>PACMAD clade</taxon>
        <taxon>Panicoideae</taxon>
        <taxon>Panicodae</taxon>
        <taxon>Paniceae</taxon>
        <taxon>Melinidinae</taxon>
        <taxon>Urochloa</taxon>
    </lineage>
</organism>
<evidence type="ECO:0000313" key="4">
    <source>
        <dbReference type="Proteomes" id="UP001497457"/>
    </source>
</evidence>
<dbReference type="PROSITE" id="PS51752">
    <property type="entry name" value="JACALIN_LECTIN"/>
    <property type="match status" value="1"/>
</dbReference>
<reference evidence="3" key="1">
    <citation type="submission" date="2024-10" db="EMBL/GenBank/DDBJ databases">
        <authorList>
            <person name="Ryan C."/>
        </authorList>
    </citation>
    <scope>NUCLEOTIDE SEQUENCE [LARGE SCALE GENOMIC DNA]</scope>
</reference>
<accession>A0ABC8VPT5</accession>
<proteinExistence type="predicted"/>
<dbReference type="CDD" id="cd09612">
    <property type="entry name" value="Jacalin"/>
    <property type="match status" value="1"/>
</dbReference>
<dbReference type="AlphaFoldDB" id="A0ABC8VPT5"/>
<dbReference type="PANTHER" id="PTHR46506">
    <property type="entry name" value="OS05G0143600 PROTEIN"/>
    <property type="match status" value="1"/>
</dbReference>
<dbReference type="Pfam" id="PF01419">
    <property type="entry name" value="Jacalin"/>
    <property type="match status" value="1"/>
</dbReference>
<dbReference type="InterPro" id="IPR033734">
    <property type="entry name" value="Jacalin-like_lectin_dom_plant"/>
</dbReference>
<keyword evidence="4" id="KW-1185">Reference proteome</keyword>
<dbReference type="Gene3D" id="2.100.10.30">
    <property type="entry name" value="Jacalin-like lectin domain"/>
    <property type="match status" value="1"/>
</dbReference>
<name>A0ABC8VPT5_9POAL</name>
<evidence type="ECO:0000259" key="2">
    <source>
        <dbReference type="PROSITE" id="PS51752"/>
    </source>
</evidence>
<dbReference type="InterPro" id="IPR001229">
    <property type="entry name" value="Jacalin-like_lectin_dom"/>
</dbReference>
<dbReference type="SUPFAM" id="SSF51101">
    <property type="entry name" value="Mannose-binding lectins"/>
    <property type="match status" value="1"/>
</dbReference>
<protein>
    <recommendedName>
        <fullName evidence="2">Jacalin-type lectin domain-containing protein</fullName>
    </recommendedName>
</protein>
<keyword evidence="1" id="KW-0430">Lectin</keyword>
<evidence type="ECO:0000313" key="3">
    <source>
        <dbReference type="EMBL" id="CAL4894711.1"/>
    </source>
</evidence>
<dbReference type="SMART" id="SM00915">
    <property type="entry name" value="Jacalin"/>
    <property type="match status" value="1"/>
</dbReference>
<evidence type="ECO:0000256" key="1">
    <source>
        <dbReference type="ARBA" id="ARBA00022734"/>
    </source>
</evidence>
<sequence length="173" mass="18210">MSIAEPIMIGPWGGNGGTFFDVTNPPPTRLDNITIRAAGLIDSIGFSYVDEAGNKRTAGPFGGTGGQLTTIQFAPNEWVTKLSGTIVEASASGGKPTVASLEFETNIRKYGPYGIVNQDYSFSIPLPKGLIIAGFFGRAGRFIDAIGVYIGYKAAVERLDAITIAADEETLGN</sequence>
<dbReference type="Proteomes" id="UP001497457">
    <property type="component" value="Chromosome 10rd"/>
</dbReference>
<dbReference type="EMBL" id="OZ075120">
    <property type="protein sequence ID" value="CAL4894711.1"/>
    <property type="molecule type" value="Genomic_DNA"/>
</dbReference>